<keyword evidence="2" id="KW-0813">Transport</keyword>
<dbReference type="InterPro" id="IPR032691">
    <property type="entry name" value="Mon2/Sec7/BIG1-like_HUS"/>
</dbReference>
<dbReference type="Pfam" id="PF12783">
    <property type="entry name" value="Sec7-like_HUS"/>
    <property type="match status" value="1"/>
</dbReference>
<comment type="caution">
    <text evidence="8">The sequence shown here is derived from an EMBL/GenBank/DDBJ whole genome shotgun (WGS) entry which is preliminary data.</text>
</comment>
<evidence type="ECO:0000313" key="9">
    <source>
        <dbReference type="Proteomes" id="UP000650833"/>
    </source>
</evidence>
<organism evidence="8 9">
    <name type="scientific">Mucor plumbeus</name>
    <dbReference type="NCBI Taxonomy" id="97098"/>
    <lineage>
        <taxon>Eukaryota</taxon>
        <taxon>Fungi</taxon>
        <taxon>Fungi incertae sedis</taxon>
        <taxon>Mucoromycota</taxon>
        <taxon>Mucoromycotina</taxon>
        <taxon>Mucoromycetes</taxon>
        <taxon>Mucorales</taxon>
        <taxon>Mucorineae</taxon>
        <taxon>Mucoraceae</taxon>
        <taxon>Mucor</taxon>
    </lineage>
</organism>
<dbReference type="PANTHER" id="PTHR10663">
    <property type="entry name" value="GUANYL-NUCLEOTIDE EXCHANGE FACTOR"/>
    <property type="match status" value="1"/>
</dbReference>
<dbReference type="GO" id="GO:0015031">
    <property type="term" value="P:protein transport"/>
    <property type="evidence" value="ECO:0007669"/>
    <property type="project" value="UniProtKB-KW"/>
</dbReference>
<feature type="domain" description="Mon2/Sec7/BIG1-like dimerisation and cyclophilin-binding" evidence="7">
    <location>
        <begin position="3"/>
        <end position="176"/>
    </location>
</feature>
<evidence type="ECO:0008006" key="10">
    <source>
        <dbReference type="Google" id="ProtNLM"/>
    </source>
</evidence>
<dbReference type="SUPFAM" id="SSF48371">
    <property type="entry name" value="ARM repeat"/>
    <property type="match status" value="1"/>
</dbReference>
<protein>
    <recommendedName>
        <fullName evidence="10">Protein MON2 homolog</fullName>
    </recommendedName>
</protein>
<dbReference type="Pfam" id="PF16213">
    <property type="entry name" value="DCB"/>
    <property type="match status" value="1"/>
</dbReference>
<dbReference type="PANTHER" id="PTHR10663:SF333">
    <property type="entry name" value="PROTEIN MON2 HOMOLOG"/>
    <property type="match status" value="1"/>
</dbReference>
<feature type="domain" description="Mon2/Sec7/BIG1-like HUS" evidence="5">
    <location>
        <begin position="204"/>
        <end position="356"/>
    </location>
</feature>
<evidence type="ECO:0000259" key="7">
    <source>
        <dbReference type="Pfam" id="PF16213"/>
    </source>
</evidence>
<proteinExistence type="inferred from homology"/>
<gene>
    <name evidence="8" type="ORF">INT46_011464</name>
</gene>
<dbReference type="InterPro" id="IPR016024">
    <property type="entry name" value="ARM-type_fold"/>
</dbReference>
<evidence type="ECO:0000313" key="8">
    <source>
        <dbReference type="EMBL" id="KAG2209066.1"/>
    </source>
</evidence>
<name>A0A8H7RDA6_9FUNG</name>
<dbReference type="Proteomes" id="UP000650833">
    <property type="component" value="Unassembled WGS sequence"/>
</dbReference>
<feature type="domain" description="Mon2 C-terminal" evidence="6">
    <location>
        <begin position="1037"/>
        <end position="1299"/>
    </location>
</feature>
<dbReference type="GO" id="GO:0005794">
    <property type="term" value="C:Golgi apparatus"/>
    <property type="evidence" value="ECO:0007669"/>
    <property type="project" value="UniProtKB-ARBA"/>
</dbReference>
<feature type="region of interest" description="Disordered" evidence="4">
    <location>
        <begin position="959"/>
        <end position="998"/>
    </location>
</feature>
<evidence type="ECO:0000256" key="2">
    <source>
        <dbReference type="ARBA" id="ARBA00022448"/>
    </source>
</evidence>
<keyword evidence="9" id="KW-1185">Reference proteome</keyword>
<dbReference type="EMBL" id="JAEPRC010000102">
    <property type="protein sequence ID" value="KAG2209066.1"/>
    <property type="molecule type" value="Genomic_DNA"/>
</dbReference>
<dbReference type="InterPro" id="IPR032817">
    <property type="entry name" value="Mon2_C"/>
</dbReference>
<feature type="compositionally biased region" description="Polar residues" evidence="4">
    <location>
        <begin position="692"/>
        <end position="705"/>
    </location>
</feature>
<dbReference type="Pfam" id="PF16206">
    <property type="entry name" value="Mon2_C"/>
    <property type="match status" value="2"/>
</dbReference>
<comment type="similarity">
    <text evidence="1">Belongs to the MON2 family.</text>
</comment>
<evidence type="ECO:0000256" key="3">
    <source>
        <dbReference type="ARBA" id="ARBA00022927"/>
    </source>
</evidence>
<accession>A0A8H7RDA6</accession>
<feature type="compositionally biased region" description="Low complexity" evidence="4">
    <location>
        <begin position="971"/>
        <end position="990"/>
    </location>
</feature>
<sequence>MSGLTAFLQTELLTLSSEARRKHPEIKEAAERLSVILRSFKERPGYGIANELAKTEDALRPFVLACETKQVKLVTIAIGCIQKLISFHAIPETSVRTILRTLTDISTHGVEIQLKILQTVLPLLNNYRSVHDDILAEALLICFRLQDSKIVVVNNTAAATLRQLVIFVFDKVAKEDSQQSQETTTDATAEVEISTGEKITLRPCAKDAYFLFRDLCLLTNGDHPQYLRLNHLSKTFGLELIESVLSNHYKLFREHNELSSILKELVCPMFIKNFSEKSEFPQTMRLTRVVSILIKKFNEILVMECEIFLSMFVKILEPENPLWLRVLAMEIFKGVCSDAQLTSSIYKWYDGQNNSSTNVFRDMITGFGRLATEKPQSIGANQGGRDSFDYGGNATGVASGNTGYYHSSHSNHQNASATGGLDSSSLSTGSSTMRIQCIDQLDKADPPAIPETYIYYLSLICLNSIADGLAGFALSNFSPGSVIKQQKEEKESKEVQVVTDMANVAWPGLLAAMSFYLTANLDEELFQSTMRSYQNFTNVCGVLDLVTPRDAFLTNLCKNSIPIIPLLSSGFISSASGNTSKLMNSTTSSTSIGTISSAVASVNQAAVAFADLPIHQQQALSNITLNDKNLYSLRVLLNIAMFLSSVLGSSWYLVLETLQLADFLLFNRPTPKGSSSGSGGTSSNASVGNTVGGTNPATPITNSLRRTITGSSNTSSINMNAQQTNNQMMDADHLTIISASFQRLFENSKYLDDDSFIAFSSALCRMSSEVSGTPFIDHESSLPTSNKASKAKIFNTRSFAIDKLEYIATLDMDRLVNTQKESSSKIWEIIMTHLIATANYPLTPAPIRTQCCETISTIITIAMNHVLSEYNKVNESTQTRLLLALNQCINYTPPANEEALIQETLATNPKAFSEVQKMGLETLNNLLQTSGHSFTCGWGLILDMLRHVAVCAIGPPPAIESNGYQNDQDESTTTTTTTTEDQTTTPATSPEMKTNERTSIDTTASSIMTGSIMAAAGPKSATGLIKVAFSSLQLICTDFLSLLSPDCLRQCIATLGSFGMQSDDLNISLTAVGLLWNLSDFIQTRRIDLGKTQPKEDEEEKIDKESMNIDLALSNEDDSNPKTYSILWMLLLLQLSHTCIDWRPEVRNGANQTLFRTITMNGHVLGPYLWNACIWEVLFPLLDSIKMSSIRASKISLSKASSPSVNDRDSSGFMLHHSRDTADKQWDETKVLILTGISSIFQDFLQDLYGLEHFQRAFTLLLAHLEDSCLRSSQEVSLASIKSFKSIVTINPEFKESEKLMDLWRRAWNTWQTIGKGISQSMLRSEQEQPDETTYNNNNKNWLANDDAELQSLTLSLSSSSVAPISHGFTQDTLASFVTLFTDLYKLISKNFLLSDVSSLLNVLRNVLVYSTSPQYRPDVDHVSPLQEAVLEAVQTLDMNTDGVPPLVLADLAEYMTLAFLSPPEDGQNKNRGYIPPSQRKFSTVTYIALNKKCNTLVADLFKAHVNVLSLYTEGVFERMIGAFGLPMKLKYDCPPSFKHGDDKTPLWKLATTGLLEILKTGLETLETFGQDVPTERFCGVWRTLVDILEGSLLSPSSPPESMKIEELDVDEHFDISVLNVIQNDIVVYMGQPRVPIQVIEKFVSVIRESSRLYYIEDINDRSSDIVGTTGTIVPVMKESFAYASFMTLFSLCSSEKQDNPEVRKRIAQVVIPVLLERCETILRNYTADEPLLGRCPFPRVRKEEMLFLLRQSIQLKLQDNIMTINDDDNNTVKQMLLSGPRAHLFYLYPSLCSMITCQDDVVVSLIKECLQVVGKEMGLF</sequence>
<reference evidence="8" key="1">
    <citation type="submission" date="2020-12" db="EMBL/GenBank/DDBJ databases">
        <title>Metabolic potential, ecology and presence of endohyphal bacteria is reflected in genomic diversity of Mucoromycotina.</title>
        <authorList>
            <person name="Muszewska A."/>
            <person name="Okrasinska A."/>
            <person name="Steczkiewicz K."/>
            <person name="Drgas O."/>
            <person name="Orlowska M."/>
            <person name="Perlinska-Lenart U."/>
            <person name="Aleksandrzak-Piekarczyk T."/>
            <person name="Szatraj K."/>
            <person name="Zielenkiewicz U."/>
            <person name="Pilsyk S."/>
            <person name="Malc E."/>
            <person name="Mieczkowski P."/>
            <person name="Kruszewska J.S."/>
            <person name="Biernat P."/>
            <person name="Pawlowska J."/>
        </authorList>
    </citation>
    <scope>NUCLEOTIDE SEQUENCE</scope>
    <source>
        <strain evidence="8">CBS 226.32</strain>
    </source>
</reference>
<keyword evidence="3" id="KW-0653">Protein transport</keyword>
<feature type="domain" description="Mon2 C-terminal" evidence="6">
    <location>
        <begin position="1301"/>
        <end position="1811"/>
    </location>
</feature>
<evidence type="ECO:0000256" key="1">
    <source>
        <dbReference type="ARBA" id="ARBA00008144"/>
    </source>
</evidence>
<evidence type="ECO:0000259" key="5">
    <source>
        <dbReference type="Pfam" id="PF12783"/>
    </source>
</evidence>
<dbReference type="OrthoDB" id="294853at2759"/>
<feature type="region of interest" description="Disordered" evidence="4">
    <location>
        <begin position="672"/>
        <end position="705"/>
    </location>
</feature>
<evidence type="ECO:0000259" key="6">
    <source>
        <dbReference type="Pfam" id="PF16206"/>
    </source>
</evidence>
<evidence type="ECO:0000256" key="4">
    <source>
        <dbReference type="SAM" id="MobiDB-lite"/>
    </source>
</evidence>
<dbReference type="InterPro" id="IPR032629">
    <property type="entry name" value="DCB_dom"/>
</dbReference>